<sequence length="83" mass="8947">MLFKATTELHERLENRDHDSGHGKGYASFWVVVTQIVILDAVFSLDAVITAVGMVNHLPVMMAAVSDCDGGYVAGIQTADAIR</sequence>
<organism evidence="1 2">
    <name type="scientific">Escherichia coli</name>
    <dbReference type="NCBI Taxonomy" id="562"/>
    <lineage>
        <taxon>Bacteria</taxon>
        <taxon>Pseudomonadati</taxon>
        <taxon>Pseudomonadota</taxon>
        <taxon>Gammaproteobacteria</taxon>
        <taxon>Enterobacterales</taxon>
        <taxon>Enterobacteriaceae</taxon>
        <taxon>Escherichia</taxon>
    </lineage>
</organism>
<dbReference type="Proteomes" id="UP000254255">
    <property type="component" value="Unassembled WGS sequence"/>
</dbReference>
<name>A0A377BLJ6_ECOLX</name>
<dbReference type="GO" id="GO:0016020">
    <property type="term" value="C:membrane"/>
    <property type="evidence" value="ECO:0007669"/>
    <property type="project" value="InterPro"/>
</dbReference>
<proteinExistence type="predicted"/>
<dbReference type="EMBL" id="UGET01000004">
    <property type="protein sequence ID" value="STL70902.1"/>
    <property type="molecule type" value="Genomic_DNA"/>
</dbReference>
<dbReference type="Pfam" id="PF03741">
    <property type="entry name" value="TerC"/>
    <property type="match status" value="1"/>
</dbReference>
<accession>A0A377BLJ6</accession>
<dbReference type="AlphaFoldDB" id="A0A377BLJ6"/>
<reference evidence="1 2" key="1">
    <citation type="submission" date="2018-06" db="EMBL/GenBank/DDBJ databases">
        <authorList>
            <consortium name="Pathogen Informatics"/>
            <person name="Doyle S."/>
        </authorList>
    </citation>
    <scope>NUCLEOTIDE SEQUENCE [LARGE SCALE GENOMIC DNA]</scope>
    <source>
        <strain evidence="1 2">NCTC13148</strain>
    </source>
</reference>
<evidence type="ECO:0000313" key="2">
    <source>
        <dbReference type="Proteomes" id="UP000254255"/>
    </source>
</evidence>
<dbReference type="InterPro" id="IPR005496">
    <property type="entry name" value="Integral_membrane_TerC"/>
</dbReference>
<protein>
    <submittedName>
        <fullName evidence="1">Membrane protein</fullName>
    </submittedName>
</protein>
<evidence type="ECO:0000313" key="1">
    <source>
        <dbReference type="EMBL" id="STL70902.1"/>
    </source>
</evidence>
<gene>
    <name evidence="1" type="primary">yoaE_4</name>
    <name evidence="1" type="ORF">NCTC13148_01291</name>
</gene>